<keyword evidence="2" id="KW-1185">Reference proteome</keyword>
<proteinExistence type="predicted"/>
<evidence type="ECO:0000313" key="1">
    <source>
        <dbReference type="EMBL" id="KAJ1899293.1"/>
    </source>
</evidence>
<comment type="caution">
    <text evidence="1">The sequence shown here is derived from an EMBL/GenBank/DDBJ whole genome shotgun (WGS) entry which is preliminary data.</text>
</comment>
<dbReference type="EC" id="2.1.2.11" evidence="1"/>
<name>A0ACC1IR22_9FUNG</name>
<dbReference type="Proteomes" id="UP001150581">
    <property type="component" value="Unassembled WGS sequence"/>
</dbReference>
<gene>
    <name evidence="1" type="primary">ECM31_2</name>
    <name evidence="1" type="ORF">LPJ66_002203</name>
</gene>
<keyword evidence="1" id="KW-0808">Transferase</keyword>
<organism evidence="1 2">
    <name type="scientific">Kickxella alabastrina</name>
    <dbReference type="NCBI Taxonomy" id="61397"/>
    <lineage>
        <taxon>Eukaryota</taxon>
        <taxon>Fungi</taxon>
        <taxon>Fungi incertae sedis</taxon>
        <taxon>Zoopagomycota</taxon>
        <taxon>Kickxellomycotina</taxon>
        <taxon>Kickxellomycetes</taxon>
        <taxon>Kickxellales</taxon>
        <taxon>Kickxellaceae</taxon>
        <taxon>Kickxella</taxon>
    </lineage>
</organism>
<evidence type="ECO:0000313" key="2">
    <source>
        <dbReference type="Proteomes" id="UP001150581"/>
    </source>
</evidence>
<accession>A0ACC1IR22</accession>
<sequence>MTSAAAKGSAVCMRAYSARPDSARDTLPGRTKVTVHALKKMHSDGKPIAMMTAYDYPTAVACERAGVDMVLVGDSLAMVALGHQDTSQVTMDEMMHHSRAVARGTRSAFLVSDLPFGAYHADIGDSVRNAVRMVKEGRAEAVKLEGGRHFVSRVDAIVNSGIPVVGHIGLTPQTAVSLGGFRVQGKSVAAAQHLVDDALALQTAGCFAMVLEAMPSLVAETITRLVSVPTIGIGAGSRTSGQVLVMSDMMGIFDRFTPKFCRRFAELAPQMDAALVQYKTDVRARRFPEEGLHTYAMPAAAEDRWREHVLSAYGLDLDRVAEPTAQVHQQQHQRSSV</sequence>
<protein>
    <submittedName>
        <fullName evidence="1">Cell wall biogenesis and architecture protein</fullName>
        <ecNumber evidence="1">2.1.2.11</ecNumber>
    </submittedName>
</protein>
<dbReference type="EMBL" id="JANBPG010000165">
    <property type="protein sequence ID" value="KAJ1899293.1"/>
    <property type="molecule type" value="Genomic_DNA"/>
</dbReference>
<reference evidence="1" key="1">
    <citation type="submission" date="2022-07" db="EMBL/GenBank/DDBJ databases">
        <title>Phylogenomic reconstructions and comparative analyses of Kickxellomycotina fungi.</title>
        <authorList>
            <person name="Reynolds N.K."/>
            <person name="Stajich J.E."/>
            <person name="Barry K."/>
            <person name="Grigoriev I.V."/>
            <person name="Crous P."/>
            <person name="Smith M.E."/>
        </authorList>
    </citation>
    <scope>NUCLEOTIDE SEQUENCE</scope>
    <source>
        <strain evidence="1">Benny 63K</strain>
    </source>
</reference>